<dbReference type="EMBL" id="CAEZTC010000063">
    <property type="protein sequence ID" value="CAB4558349.1"/>
    <property type="molecule type" value="Genomic_DNA"/>
</dbReference>
<evidence type="ECO:0000256" key="2">
    <source>
        <dbReference type="ARBA" id="ARBA00022448"/>
    </source>
</evidence>
<keyword evidence="4" id="KW-0406">Ion transport</keyword>
<keyword evidence="5" id="KW-0472">Membrane</keyword>
<evidence type="ECO:0000256" key="5">
    <source>
        <dbReference type="ARBA" id="ARBA00023136"/>
    </source>
</evidence>
<dbReference type="AlphaFoldDB" id="A0A6J6D6E6"/>
<sequence length="172" mass="18676">MSIDTYVDSIMNIAEAEGVQVRIEEEFSSVVRTIDSNNDLRSKLTDELIPSAARQQIVETLLEGKAHRLTAQFISLVIGTGHARDLRDIAERISSRVAHGAGREVAEVRSAVALSDDQQRRLAEALSKATGSQVNLKVVVDPTVVGGIVATVGDKVIDGSVRNRLDQLKSRF</sequence>
<comment type="subcellular location">
    <subcellularLocation>
        <location evidence="1">Membrane</location>
    </subcellularLocation>
</comment>
<evidence type="ECO:0000256" key="6">
    <source>
        <dbReference type="ARBA" id="ARBA00023310"/>
    </source>
</evidence>
<dbReference type="PRINTS" id="PR00125">
    <property type="entry name" value="ATPASEDELTA"/>
</dbReference>
<proteinExistence type="inferred from homology"/>
<name>A0A6J6D6E6_9ZZZZ</name>
<evidence type="ECO:0000256" key="4">
    <source>
        <dbReference type="ARBA" id="ARBA00023065"/>
    </source>
</evidence>
<dbReference type="InterPro" id="IPR026015">
    <property type="entry name" value="ATP_synth_OSCP/delta_N_sf"/>
</dbReference>
<keyword evidence="6" id="KW-0066">ATP synthesis</keyword>
<keyword evidence="3" id="KW-0375">Hydrogen ion transport</keyword>
<dbReference type="GO" id="GO:0016020">
    <property type="term" value="C:membrane"/>
    <property type="evidence" value="ECO:0007669"/>
    <property type="project" value="UniProtKB-SubCell"/>
</dbReference>
<organism evidence="7">
    <name type="scientific">freshwater metagenome</name>
    <dbReference type="NCBI Taxonomy" id="449393"/>
    <lineage>
        <taxon>unclassified sequences</taxon>
        <taxon>metagenomes</taxon>
        <taxon>ecological metagenomes</taxon>
    </lineage>
</organism>
<reference evidence="7" key="1">
    <citation type="submission" date="2020-05" db="EMBL/GenBank/DDBJ databases">
        <authorList>
            <person name="Chiriac C."/>
            <person name="Salcher M."/>
            <person name="Ghai R."/>
            <person name="Kavagutti S V."/>
        </authorList>
    </citation>
    <scope>NUCLEOTIDE SEQUENCE</scope>
</reference>
<evidence type="ECO:0000313" key="7">
    <source>
        <dbReference type="EMBL" id="CAB4558349.1"/>
    </source>
</evidence>
<dbReference type="NCBIfam" id="TIGR01145">
    <property type="entry name" value="ATP_synt_delta"/>
    <property type="match status" value="1"/>
</dbReference>
<gene>
    <name evidence="7" type="ORF">UFOPK1572_00647</name>
</gene>
<accession>A0A6J6D6E6</accession>
<protein>
    <submittedName>
        <fullName evidence="7">Unannotated protein</fullName>
    </submittedName>
</protein>
<evidence type="ECO:0000256" key="1">
    <source>
        <dbReference type="ARBA" id="ARBA00004370"/>
    </source>
</evidence>
<evidence type="ECO:0000256" key="3">
    <source>
        <dbReference type="ARBA" id="ARBA00022781"/>
    </source>
</evidence>
<dbReference type="GO" id="GO:0046933">
    <property type="term" value="F:proton-transporting ATP synthase activity, rotational mechanism"/>
    <property type="evidence" value="ECO:0007669"/>
    <property type="project" value="InterPro"/>
</dbReference>
<dbReference type="InterPro" id="IPR000711">
    <property type="entry name" value="ATPase_OSCP/dsu"/>
</dbReference>
<dbReference type="Pfam" id="PF00213">
    <property type="entry name" value="OSCP"/>
    <property type="match status" value="1"/>
</dbReference>
<dbReference type="HAMAP" id="MF_01416">
    <property type="entry name" value="ATP_synth_delta_bact"/>
    <property type="match status" value="1"/>
</dbReference>
<keyword evidence="2" id="KW-0813">Transport</keyword>
<dbReference type="Gene3D" id="1.10.520.20">
    <property type="entry name" value="N-terminal domain of the delta subunit of the F1F0-ATP synthase"/>
    <property type="match status" value="1"/>
</dbReference>
<dbReference type="PANTHER" id="PTHR11910">
    <property type="entry name" value="ATP SYNTHASE DELTA CHAIN"/>
    <property type="match status" value="1"/>
</dbReference>
<dbReference type="SUPFAM" id="SSF47928">
    <property type="entry name" value="N-terminal domain of the delta subunit of the F1F0-ATP synthase"/>
    <property type="match status" value="1"/>
</dbReference>